<organism evidence="2 3">
    <name type="scientific">Dyella tabacisoli</name>
    <dbReference type="NCBI Taxonomy" id="2282381"/>
    <lineage>
        <taxon>Bacteria</taxon>
        <taxon>Pseudomonadati</taxon>
        <taxon>Pseudomonadota</taxon>
        <taxon>Gammaproteobacteria</taxon>
        <taxon>Lysobacterales</taxon>
        <taxon>Rhodanobacteraceae</taxon>
        <taxon>Dyella</taxon>
    </lineage>
</organism>
<dbReference type="Gene3D" id="3.40.50.150">
    <property type="entry name" value="Vaccinia Virus protein VP39"/>
    <property type="match status" value="1"/>
</dbReference>
<dbReference type="OrthoDB" id="9076083at2"/>
<evidence type="ECO:0000313" key="2">
    <source>
        <dbReference type="EMBL" id="RDD82623.1"/>
    </source>
</evidence>
<dbReference type="Proteomes" id="UP000253782">
    <property type="component" value="Unassembled WGS sequence"/>
</dbReference>
<protein>
    <submittedName>
        <fullName evidence="2">Class I SAM-dependent methyltransferase</fullName>
    </submittedName>
</protein>
<feature type="domain" description="Methyltransferase type 12" evidence="1">
    <location>
        <begin position="62"/>
        <end position="155"/>
    </location>
</feature>
<dbReference type="InterPro" id="IPR029063">
    <property type="entry name" value="SAM-dependent_MTases_sf"/>
</dbReference>
<keyword evidence="2" id="KW-0808">Transferase</keyword>
<dbReference type="AlphaFoldDB" id="A0A369UQM3"/>
<dbReference type="InterPro" id="IPR013217">
    <property type="entry name" value="Methyltransf_12"/>
</dbReference>
<dbReference type="EMBL" id="QQAH01000005">
    <property type="protein sequence ID" value="RDD82623.1"/>
    <property type="molecule type" value="Genomic_DNA"/>
</dbReference>
<sequence length="264" mass="29941">MMASFDLVAQALARYRNSSVDETVSPNDSMFDPGYKRVGISAMNAILLAWQSSDVDEITRVLDIPCGHGRVLRHLVKLFPEAMFDACDLDQDGIAFCAKTFGARPLLSREALTTMQFDTTYDLIWVGSLFTHVSRDIARAWLEHLAKFLSPKGVLVGTTHGRWSEHVYQHYPYISPEGWNTVMEGYRKSGYGYCDYQAKENHAYIEGTYGISMARPHVTIGDIEQIPDTRLLHYSERGWADHQDVFAIGKPALTESWPWWANPQ</sequence>
<keyword evidence="3" id="KW-1185">Reference proteome</keyword>
<accession>A0A369UQM3</accession>
<name>A0A369UQM3_9GAMM</name>
<dbReference type="CDD" id="cd02440">
    <property type="entry name" value="AdoMet_MTases"/>
    <property type="match status" value="1"/>
</dbReference>
<comment type="caution">
    <text evidence="2">The sequence shown here is derived from an EMBL/GenBank/DDBJ whole genome shotgun (WGS) entry which is preliminary data.</text>
</comment>
<proteinExistence type="predicted"/>
<dbReference type="GO" id="GO:0008168">
    <property type="term" value="F:methyltransferase activity"/>
    <property type="evidence" value="ECO:0007669"/>
    <property type="project" value="UniProtKB-KW"/>
</dbReference>
<evidence type="ECO:0000313" key="3">
    <source>
        <dbReference type="Proteomes" id="UP000253782"/>
    </source>
</evidence>
<gene>
    <name evidence="2" type="ORF">DVJ77_06790</name>
</gene>
<keyword evidence="2" id="KW-0489">Methyltransferase</keyword>
<dbReference type="Pfam" id="PF08242">
    <property type="entry name" value="Methyltransf_12"/>
    <property type="match status" value="1"/>
</dbReference>
<dbReference type="SUPFAM" id="SSF53335">
    <property type="entry name" value="S-adenosyl-L-methionine-dependent methyltransferases"/>
    <property type="match status" value="1"/>
</dbReference>
<dbReference type="GO" id="GO:0032259">
    <property type="term" value="P:methylation"/>
    <property type="evidence" value="ECO:0007669"/>
    <property type="project" value="UniProtKB-KW"/>
</dbReference>
<evidence type="ECO:0000259" key="1">
    <source>
        <dbReference type="Pfam" id="PF08242"/>
    </source>
</evidence>
<reference evidence="2 3" key="1">
    <citation type="submission" date="2018-07" db="EMBL/GenBank/DDBJ databases">
        <title>Dyella tabacisoli L4-6T, whole genome shotgun sequence.</title>
        <authorList>
            <person name="Zhou X.-K."/>
            <person name="Li W.-J."/>
            <person name="Duan Y.-Q."/>
        </authorList>
    </citation>
    <scope>NUCLEOTIDE SEQUENCE [LARGE SCALE GENOMIC DNA]</scope>
    <source>
        <strain evidence="2 3">L4-6</strain>
    </source>
</reference>